<gene>
    <name evidence="4" type="primary">LOC108675236</name>
</gene>
<sequence>MINKWSHIVLSITMMLIIFLFVFSADWRYIIKSSAVMEPQIGSRSFVTEKLRGDLDFEILIEEDGRTQEKKLTYELLRKVMEYERLQRENIAVDDQETQNYQRKTIVNEGHKFSVKIPSYSGSQELILLVSSLGRGGSSWVGELLSNISEELIYIFEPLKIITDVYESRMTPSMVTEILSIVFSCQFTKAFSEYRKVWPENFRKFPDECKGTHCFDPNILSERCRKAKTIIAKTIRLTLAHVELLMVMPNFQHLKVIYLSRDPRAQVLSRYCRQH</sequence>
<reference evidence="4" key="1">
    <citation type="submission" date="2025-08" db="UniProtKB">
        <authorList>
            <consortium name="RefSeq"/>
        </authorList>
    </citation>
    <scope>IDENTIFICATION</scope>
    <source>
        <tissue evidence="4">Whole organism</tissue>
    </source>
</reference>
<dbReference type="PANTHER" id="PTHR10704">
    <property type="entry name" value="CARBOHYDRATE SULFOTRANSFERASE"/>
    <property type="match status" value="1"/>
</dbReference>
<accession>A0A8B7NYD5</accession>
<proteinExistence type="predicted"/>
<keyword evidence="1" id="KW-0472">Membrane</keyword>
<keyword evidence="1" id="KW-0812">Transmembrane</keyword>
<protein>
    <submittedName>
        <fullName evidence="4">Carbohydrate sulfotransferase 1-like</fullName>
    </submittedName>
</protein>
<dbReference type="GO" id="GO:0006044">
    <property type="term" value="P:N-acetylglucosamine metabolic process"/>
    <property type="evidence" value="ECO:0007669"/>
    <property type="project" value="TreeGrafter"/>
</dbReference>
<dbReference type="Pfam" id="PF00685">
    <property type="entry name" value="Sulfotransfer_1"/>
    <property type="match status" value="1"/>
</dbReference>
<dbReference type="SUPFAM" id="SSF52540">
    <property type="entry name" value="P-loop containing nucleoside triphosphate hydrolases"/>
    <property type="match status" value="1"/>
</dbReference>
<dbReference type="PANTHER" id="PTHR10704:SF44">
    <property type="entry name" value="LD35051P-RELATED"/>
    <property type="match status" value="1"/>
</dbReference>
<evidence type="ECO:0000259" key="2">
    <source>
        <dbReference type="Pfam" id="PF00685"/>
    </source>
</evidence>
<evidence type="ECO:0000313" key="3">
    <source>
        <dbReference type="Proteomes" id="UP000694843"/>
    </source>
</evidence>
<dbReference type="Proteomes" id="UP000694843">
    <property type="component" value="Unplaced"/>
</dbReference>
<name>A0A8B7NYD5_HYAAZ</name>
<organism evidence="3 4">
    <name type="scientific">Hyalella azteca</name>
    <name type="common">Amphipod</name>
    <dbReference type="NCBI Taxonomy" id="294128"/>
    <lineage>
        <taxon>Eukaryota</taxon>
        <taxon>Metazoa</taxon>
        <taxon>Ecdysozoa</taxon>
        <taxon>Arthropoda</taxon>
        <taxon>Crustacea</taxon>
        <taxon>Multicrustacea</taxon>
        <taxon>Malacostraca</taxon>
        <taxon>Eumalacostraca</taxon>
        <taxon>Peracarida</taxon>
        <taxon>Amphipoda</taxon>
        <taxon>Senticaudata</taxon>
        <taxon>Talitrida</taxon>
        <taxon>Talitroidea</taxon>
        <taxon>Hyalellidae</taxon>
        <taxon>Hyalella</taxon>
    </lineage>
</organism>
<dbReference type="AlphaFoldDB" id="A0A8B7NYD5"/>
<evidence type="ECO:0000313" key="4">
    <source>
        <dbReference type="RefSeq" id="XP_018018720.1"/>
    </source>
</evidence>
<keyword evidence="1" id="KW-1133">Transmembrane helix</keyword>
<dbReference type="OrthoDB" id="6138663at2759"/>
<dbReference type="Gene3D" id="3.40.50.300">
    <property type="entry name" value="P-loop containing nucleotide triphosphate hydrolases"/>
    <property type="match status" value="1"/>
</dbReference>
<keyword evidence="3" id="KW-1185">Reference proteome</keyword>
<dbReference type="InterPro" id="IPR000863">
    <property type="entry name" value="Sulfotransferase_dom"/>
</dbReference>
<feature type="transmembrane region" description="Helical" evidence="1">
    <location>
        <begin position="6"/>
        <end position="25"/>
    </location>
</feature>
<dbReference type="GO" id="GO:0006790">
    <property type="term" value="P:sulfur compound metabolic process"/>
    <property type="evidence" value="ECO:0007669"/>
    <property type="project" value="TreeGrafter"/>
</dbReference>
<evidence type="ECO:0000256" key="1">
    <source>
        <dbReference type="SAM" id="Phobius"/>
    </source>
</evidence>
<dbReference type="KEGG" id="hazt:108675236"/>
<dbReference type="GO" id="GO:0001517">
    <property type="term" value="F:N-acetylglucosamine 6-O-sulfotransferase activity"/>
    <property type="evidence" value="ECO:0007669"/>
    <property type="project" value="TreeGrafter"/>
</dbReference>
<dbReference type="GeneID" id="108675236"/>
<dbReference type="RefSeq" id="XP_018018720.1">
    <property type="nucleotide sequence ID" value="XM_018163231.2"/>
</dbReference>
<dbReference type="InterPro" id="IPR051135">
    <property type="entry name" value="Gal/GlcNAc/GalNAc_ST"/>
</dbReference>
<feature type="domain" description="Sulfotransferase" evidence="2">
    <location>
        <begin position="129"/>
        <end position="272"/>
    </location>
</feature>
<dbReference type="InterPro" id="IPR027417">
    <property type="entry name" value="P-loop_NTPase"/>
</dbReference>